<evidence type="ECO:0000313" key="2">
    <source>
        <dbReference type="Proteomes" id="UP000267804"/>
    </source>
</evidence>
<accession>A0A386WFI8</accession>
<organism evidence="1 2">
    <name type="scientific">Micromonospora tulbaghiae</name>
    <dbReference type="NCBI Taxonomy" id="479978"/>
    <lineage>
        <taxon>Bacteria</taxon>
        <taxon>Bacillati</taxon>
        <taxon>Actinomycetota</taxon>
        <taxon>Actinomycetes</taxon>
        <taxon>Micromonosporales</taxon>
        <taxon>Micromonosporaceae</taxon>
        <taxon>Micromonospora</taxon>
    </lineage>
</organism>
<name>A0A386WFI8_9ACTN</name>
<protein>
    <submittedName>
        <fullName evidence="1">Uncharacterized protein</fullName>
    </submittedName>
</protein>
<proteinExistence type="predicted"/>
<reference evidence="1 2" key="1">
    <citation type="submission" date="2017-10" db="EMBL/GenBank/DDBJ databases">
        <title>Integration of genomic and chemical information greatly accelerates assignment of the full stereostructure of myelolactone, a potent inhibitor of myeloma from a marine-derived Micromonospora.</title>
        <authorList>
            <person name="Kim M.C."/>
            <person name="Machado H."/>
            <person name="Jensen P.R."/>
            <person name="Fenical W."/>
        </authorList>
    </citation>
    <scope>NUCLEOTIDE SEQUENCE [LARGE SCALE GENOMIC DNA]</scope>
    <source>
        <strain evidence="1 2">CNY-010</strain>
    </source>
</reference>
<gene>
    <name evidence="1" type="ORF">CSH63_05185</name>
</gene>
<dbReference type="AlphaFoldDB" id="A0A386WFI8"/>
<evidence type="ECO:0000313" key="1">
    <source>
        <dbReference type="EMBL" id="AYF26853.1"/>
    </source>
</evidence>
<dbReference type="Proteomes" id="UP000267804">
    <property type="component" value="Chromosome"/>
</dbReference>
<sequence length="144" mass="14952">MRAILADSAGARAVWGPNLIGDPSFAAVALRAAGASWYWAAVGFAGRSFWDVHVGILPLLAGYSVGLHWTPAVDHEVRPWAQIAVPGGTLQFAAGAGEYQLLSSDSAGVAIHSTQSAVDVALSISWRVLSLEITDQPGTADVCP</sequence>
<dbReference type="KEGG" id="mtua:CSH63_05185"/>
<dbReference type="EMBL" id="CP024087">
    <property type="protein sequence ID" value="AYF26853.1"/>
    <property type="molecule type" value="Genomic_DNA"/>
</dbReference>